<evidence type="ECO:0000313" key="2">
    <source>
        <dbReference type="Proteomes" id="UP001497482"/>
    </source>
</evidence>
<proteinExistence type="predicted"/>
<dbReference type="EMBL" id="OZ035839">
    <property type="protein sequence ID" value="CAL1587150.1"/>
    <property type="molecule type" value="Genomic_DNA"/>
</dbReference>
<organism evidence="1 2">
    <name type="scientific">Knipowitschia caucasica</name>
    <name type="common">Caucasian dwarf goby</name>
    <name type="synonym">Pomatoschistus caucasicus</name>
    <dbReference type="NCBI Taxonomy" id="637954"/>
    <lineage>
        <taxon>Eukaryota</taxon>
        <taxon>Metazoa</taxon>
        <taxon>Chordata</taxon>
        <taxon>Craniata</taxon>
        <taxon>Vertebrata</taxon>
        <taxon>Euteleostomi</taxon>
        <taxon>Actinopterygii</taxon>
        <taxon>Neopterygii</taxon>
        <taxon>Teleostei</taxon>
        <taxon>Neoteleostei</taxon>
        <taxon>Acanthomorphata</taxon>
        <taxon>Gobiaria</taxon>
        <taxon>Gobiiformes</taxon>
        <taxon>Gobioidei</taxon>
        <taxon>Gobiidae</taxon>
        <taxon>Gobiinae</taxon>
        <taxon>Knipowitschia</taxon>
    </lineage>
</organism>
<reference evidence="1 2" key="1">
    <citation type="submission" date="2024-04" db="EMBL/GenBank/DDBJ databases">
        <authorList>
            <person name="Waldvogel A.-M."/>
            <person name="Schoenle A."/>
        </authorList>
    </citation>
    <scope>NUCLEOTIDE SEQUENCE [LARGE SCALE GENOMIC DNA]</scope>
</reference>
<sequence>MVGGGGEPCVRLRWVVVRAMLGGEGWGGVVRGHGLWWEGVGGSSAYAMGGGGGFGSSHACGGGGGVGFAAMANLGGVFTPLHIDVRHLLSCHGKHASLEKNGSSWVQERITQLQSWMHEA</sequence>
<dbReference type="Proteomes" id="UP001497482">
    <property type="component" value="Chromosome 17"/>
</dbReference>
<evidence type="ECO:0000313" key="1">
    <source>
        <dbReference type="EMBL" id="CAL1587150.1"/>
    </source>
</evidence>
<accession>A0AAV2KAX2</accession>
<protein>
    <submittedName>
        <fullName evidence="1">Uncharacterized protein</fullName>
    </submittedName>
</protein>
<keyword evidence="2" id="KW-1185">Reference proteome</keyword>
<dbReference type="AlphaFoldDB" id="A0AAV2KAX2"/>
<gene>
    <name evidence="1" type="ORF">KC01_LOCUS17119</name>
</gene>
<name>A0AAV2KAX2_KNICA</name>